<dbReference type="GO" id="GO:0016757">
    <property type="term" value="F:glycosyltransferase activity"/>
    <property type="evidence" value="ECO:0007669"/>
    <property type="project" value="InterPro"/>
</dbReference>
<gene>
    <name evidence="3" type="ORF">DCM83_00260</name>
</gene>
<name>A0AAE9SMS1_9BRAD</name>
<dbReference type="InterPro" id="IPR001296">
    <property type="entry name" value="Glyco_trans_1"/>
</dbReference>
<proteinExistence type="predicted"/>
<protein>
    <submittedName>
        <fullName evidence="3">Glycosyl transferase family 1</fullName>
    </submittedName>
</protein>
<evidence type="ECO:0000313" key="4">
    <source>
        <dbReference type="Proteomes" id="UP001058872"/>
    </source>
</evidence>
<evidence type="ECO:0000259" key="2">
    <source>
        <dbReference type="Pfam" id="PF00534"/>
    </source>
</evidence>
<evidence type="ECO:0000313" key="3">
    <source>
        <dbReference type="EMBL" id="UUO63810.1"/>
    </source>
</evidence>
<sequence>MRVLVVQYAGDYLAAHEMAQSSDAETYYGHRYVLEQLSSINNLYGETAILCCSSPRIYDAKLPSGLRLIGAGLNRNPKSDGAIRIMAEFDPTHLIVLGPLTRFIKWGLKTNRALLCVCADSFDINPLRRLIRYGRIASVLNDTRVSLVANHGIPSCLSLARIGVDRRKIIPWDWPHTRQPRDLEPKQSVGELPLTLFFAGLVTKRKGVGELIRAVAELRRRGIQASAKIAGAGEIERYRKLAHSLRVGDDIHFLGLVSNHQVLDQMRQAAIVVVPSQHEYPEGLPLTIYEAFCARTPIVASDHPMFVSRLSHRKNAMIFRAGHFKELADRVEELLDDNELYSSISNEAQTAWEALQLPVKWGGLLHRWLSDTEEDRLWLRSHLLDSPLYQLRSTEKE</sequence>
<reference evidence="3" key="1">
    <citation type="submission" date="2018-04" db="EMBL/GenBank/DDBJ databases">
        <title>Genomes of Endosymbiotic and Endophytic Bradyrhizobium Publication status.</title>
        <authorList>
            <person name="Guha S."/>
            <person name="Jorrin B."/>
            <person name="Sarkar M."/>
            <person name="Poole P.S."/>
            <person name="DasGupta M."/>
        </authorList>
    </citation>
    <scope>NUCLEOTIDE SEQUENCE</scope>
    <source>
        <strain evidence="3">WBOS16</strain>
    </source>
</reference>
<dbReference type="Gene3D" id="3.40.50.2000">
    <property type="entry name" value="Glycogen Phosphorylase B"/>
    <property type="match status" value="1"/>
</dbReference>
<dbReference type="EMBL" id="CP028989">
    <property type="protein sequence ID" value="UUO63810.1"/>
    <property type="molecule type" value="Genomic_DNA"/>
</dbReference>
<evidence type="ECO:0000256" key="1">
    <source>
        <dbReference type="ARBA" id="ARBA00022679"/>
    </source>
</evidence>
<dbReference type="GO" id="GO:0009103">
    <property type="term" value="P:lipopolysaccharide biosynthetic process"/>
    <property type="evidence" value="ECO:0007669"/>
    <property type="project" value="TreeGrafter"/>
</dbReference>
<accession>A0AAE9SMS1</accession>
<organism evidence="3 4">
    <name type="scientific">Bradyrhizobium betae</name>
    <dbReference type="NCBI Taxonomy" id="244734"/>
    <lineage>
        <taxon>Bacteria</taxon>
        <taxon>Pseudomonadati</taxon>
        <taxon>Pseudomonadota</taxon>
        <taxon>Alphaproteobacteria</taxon>
        <taxon>Hyphomicrobiales</taxon>
        <taxon>Nitrobacteraceae</taxon>
        <taxon>Bradyrhizobium</taxon>
    </lineage>
</organism>
<dbReference type="Pfam" id="PF00534">
    <property type="entry name" value="Glycos_transf_1"/>
    <property type="match status" value="1"/>
</dbReference>
<dbReference type="SUPFAM" id="SSF53756">
    <property type="entry name" value="UDP-Glycosyltransferase/glycogen phosphorylase"/>
    <property type="match status" value="1"/>
</dbReference>
<dbReference type="PANTHER" id="PTHR46401:SF2">
    <property type="entry name" value="GLYCOSYLTRANSFERASE WBBK-RELATED"/>
    <property type="match status" value="1"/>
</dbReference>
<dbReference type="PANTHER" id="PTHR46401">
    <property type="entry name" value="GLYCOSYLTRANSFERASE WBBK-RELATED"/>
    <property type="match status" value="1"/>
</dbReference>
<dbReference type="Proteomes" id="UP001058872">
    <property type="component" value="Chromosome"/>
</dbReference>
<dbReference type="AlphaFoldDB" id="A0AAE9SMS1"/>
<feature type="domain" description="Glycosyl transferase family 1" evidence="2">
    <location>
        <begin position="192"/>
        <end position="349"/>
    </location>
</feature>
<keyword evidence="1 3" id="KW-0808">Transferase</keyword>
<dbReference type="CDD" id="cd03801">
    <property type="entry name" value="GT4_PimA-like"/>
    <property type="match status" value="1"/>
</dbReference>